<dbReference type="RefSeq" id="WP_191783260.1">
    <property type="nucleotide sequence ID" value="NZ_JACSQV010000008.1"/>
</dbReference>
<evidence type="ECO:0000313" key="3">
    <source>
        <dbReference type="Proteomes" id="UP000604241"/>
    </source>
</evidence>
<accession>A0ABR8QEE3</accession>
<protein>
    <submittedName>
        <fullName evidence="2">Cupin domain-containing protein</fullName>
    </submittedName>
</protein>
<feature type="domain" description="Cupin type-2" evidence="1">
    <location>
        <begin position="13"/>
        <end position="76"/>
    </location>
</feature>
<evidence type="ECO:0000313" key="2">
    <source>
        <dbReference type="EMBL" id="MBD7918779.1"/>
    </source>
</evidence>
<dbReference type="InterPro" id="IPR013096">
    <property type="entry name" value="Cupin_2"/>
</dbReference>
<sequence length="85" mass="9193">MVDDTFGAMACWLDPGTRTSPDEHNQRELVIVRDGAGTIESDGVVEPLVAGDVLLIERGHPHVLEASAAGLTWLSVYWPRVEVPA</sequence>
<reference evidence="2 3" key="1">
    <citation type="submission" date="2020-08" db="EMBL/GenBank/DDBJ databases">
        <title>A Genomic Blueprint of the Chicken Gut Microbiome.</title>
        <authorList>
            <person name="Gilroy R."/>
            <person name="Ravi A."/>
            <person name="Getino M."/>
            <person name="Pursley I."/>
            <person name="Horton D.L."/>
            <person name="Alikhan N.-F."/>
            <person name="Baker D."/>
            <person name="Gharbi K."/>
            <person name="Hall N."/>
            <person name="Watson M."/>
            <person name="Adriaenssens E.M."/>
            <person name="Foster-Nyarko E."/>
            <person name="Jarju S."/>
            <person name="Secka A."/>
            <person name="Antonio M."/>
            <person name="Oren A."/>
            <person name="Chaudhuri R."/>
            <person name="La Ragione R.M."/>
            <person name="Hildebrand F."/>
            <person name="Pallen M.J."/>
        </authorList>
    </citation>
    <scope>NUCLEOTIDE SEQUENCE [LARGE SCALE GENOMIC DNA]</scope>
    <source>
        <strain evidence="2 3">Sa3CUA2</strain>
    </source>
</reference>
<dbReference type="InterPro" id="IPR011051">
    <property type="entry name" value="RmlC_Cupin_sf"/>
</dbReference>
<dbReference type="Proteomes" id="UP000604241">
    <property type="component" value="Unassembled WGS sequence"/>
</dbReference>
<name>A0ABR8QEE3_9CELL</name>
<dbReference type="SUPFAM" id="SSF51182">
    <property type="entry name" value="RmlC-like cupins"/>
    <property type="match status" value="1"/>
</dbReference>
<dbReference type="Gene3D" id="2.60.120.10">
    <property type="entry name" value="Jelly Rolls"/>
    <property type="match status" value="1"/>
</dbReference>
<comment type="caution">
    <text evidence="2">The sequence shown here is derived from an EMBL/GenBank/DDBJ whole genome shotgun (WGS) entry which is preliminary data.</text>
</comment>
<keyword evidence="3" id="KW-1185">Reference proteome</keyword>
<organism evidence="2 3">
    <name type="scientific">Cellulomonas avistercoris</name>
    <dbReference type="NCBI Taxonomy" id="2762242"/>
    <lineage>
        <taxon>Bacteria</taxon>
        <taxon>Bacillati</taxon>
        <taxon>Actinomycetota</taxon>
        <taxon>Actinomycetes</taxon>
        <taxon>Micrococcales</taxon>
        <taxon>Cellulomonadaceae</taxon>
        <taxon>Cellulomonas</taxon>
    </lineage>
</organism>
<gene>
    <name evidence="2" type="ORF">H9657_10900</name>
</gene>
<dbReference type="InterPro" id="IPR014710">
    <property type="entry name" value="RmlC-like_jellyroll"/>
</dbReference>
<evidence type="ECO:0000259" key="1">
    <source>
        <dbReference type="Pfam" id="PF07883"/>
    </source>
</evidence>
<dbReference type="EMBL" id="JACSQV010000008">
    <property type="protein sequence ID" value="MBD7918779.1"/>
    <property type="molecule type" value="Genomic_DNA"/>
</dbReference>
<dbReference type="Pfam" id="PF07883">
    <property type="entry name" value="Cupin_2"/>
    <property type="match status" value="1"/>
</dbReference>
<proteinExistence type="predicted"/>